<dbReference type="OrthoDB" id="9804819at2"/>
<gene>
    <name evidence="5" type="ORF">KOR34_40480</name>
</gene>
<dbReference type="RefSeq" id="WP_146567517.1">
    <property type="nucleotide sequence ID" value="NZ_SIHJ01000003.1"/>
</dbReference>
<name>A0A5C5V159_9BACT</name>
<dbReference type="EMBL" id="SIHJ01000003">
    <property type="protein sequence ID" value="TWT32286.1"/>
    <property type="molecule type" value="Genomic_DNA"/>
</dbReference>
<keyword evidence="6" id="KW-1185">Reference proteome</keyword>
<keyword evidence="3 5" id="KW-0067">ATP-binding</keyword>
<feature type="domain" description="AAA+ ATPase" evidence="4">
    <location>
        <begin position="28"/>
        <end position="215"/>
    </location>
</feature>
<dbReference type="Gene3D" id="3.40.50.300">
    <property type="entry name" value="P-loop containing nucleotide triphosphate hydrolases"/>
    <property type="match status" value="1"/>
</dbReference>
<evidence type="ECO:0000313" key="5">
    <source>
        <dbReference type="EMBL" id="TWT32286.1"/>
    </source>
</evidence>
<evidence type="ECO:0000256" key="1">
    <source>
        <dbReference type="ARBA" id="ARBA00022448"/>
    </source>
</evidence>
<dbReference type="InterPro" id="IPR050763">
    <property type="entry name" value="ABC_transporter_ATP-binding"/>
</dbReference>
<dbReference type="SMART" id="SM00382">
    <property type="entry name" value="AAA"/>
    <property type="match status" value="1"/>
</dbReference>
<dbReference type="GO" id="GO:0016887">
    <property type="term" value="F:ATP hydrolysis activity"/>
    <property type="evidence" value="ECO:0007669"/>
    <property type="project" value="InterPro"/>
</dbReference>
<proteinExistence type="predicted"/>
<dbReference type="EC" id="3.6.3.-" evidence="5"/>
<dbReference type="InterPro" id="IPR027417">
    <property type="entry name" value="P-loop_NTPase"/>
</dbReference>
<organism evidence="5 6">
    <name type="scientific">Posidoniimonas corsicana</name>
    <dbReference type="NCBI Taxonomy" id="1938618"/>
    <lineage>
        <taxon>Bacteria</taxon>
        <taxon>Pseudomonadati</taxon>
        <taxon>Planctomycetota</taxon>
        <taxon>Planctomycetia</taxon>
        <taxon>Pirellulales</taxon>
        <taxon>Lacipirellulaceae</taxon>
        <taxon>Posidoniimonas</taxon>
    </lineage>
</organism>
<keyword evidence="5" id="KW-0378">Hydrolase</keyword>
<comment type="caution">
    <text evidence="5">The sequence shown here is derived from an EMBL/GenBank/DDBJ whole genome shotgun (WGS) entry which is preliminary data.</text>
</comment>
<dbReference type="GO" id="GO:0005524">
    <property type="term" value="F:ATP binding"/>
    <property type="evidence" value="ECO:0007669"/>
    <property type="project" value="UniProtKB-KW"/>
</dbReference>
<keyword evidence="2" id="KW-0547">Nucleotide-binding</keyword>
<evidence type="ECO:0000256" key="2">
    <source>
        <dbReference type="ARBA" id="ARBA00022741"/>
    </source>
</evidence>
<evidence type="ECO:0000259" key="4">
    <source>
        <dbReference type="SMART" id="SM00382"/>
    </source>
</evidence>
<dbReference type="PROSITE" id="PS00211">
    <property type="entry name" value="ABC_TRANSPORTER_1"/>
    <property type="match status" value="1"/>
</dbReference>
<sequence>MIEVDNLGFSYRGAESPTLFDLDFEVLEQEVFGLLGPSGAGKSTTLNILIGLLKSYSGSVKVLGQELRDSDSRLYENIGVCFELPNHYLRLTARENLNYFRSLYTQPTHTPEEVLGWVGLEEDIDRRVAEFSKGMKTRLNFARSVIHQPQMLFLDEPTGGLDPVTARVIKQLILDLRQRGTTVLLSTHDMTVADQLCDRLAFIAEGRISTIDEPEALKRQYGRRSLKVSYLDGSQQEAEQEFALDGIGHNQAFLDLLKSTARIETIHSQETTLEQVFVDVTGRELSR</sequence>
<dbReference type="InterPro" id="IPR017871">
    <property type="entry name" value="ABC_transporter-like_CS"/>
</dbReference>
<dbReference type="PANTHER" id="PTHR42711:SF18">
    <property type="entry name" value="ABC TRANSPORTER, ATP-BINDING PROTEIN"/>
    <property type="match status" value="1"/>
</dbReference>
<accession>A0A5C5V159</accession>
<dbReference type="PANTHER" id="PTHR42711">
    <property type="entry name" value="ABC TRANSPORTER ATP-BINDING PROTEIN"/>
    <property type="match status" value="1"/>
</dbReference>
<evidence type="ECO:0000256" key="3">
    <source>
        <dbReference type="ARBA" id="ARBA00022840"/>
    </source>
</evidence>
<evidence type="ECO:0000313" key="6">
    <source>
        <dbReference type="Proteomes" id="UP000316714"/>
    </source>
</evidence>
<reference evidence="5 6" key="1">
    <citation type="submission" date="2019-02" db="EMBL/GenBank/DDBJ databases">
        <title>Deep-cultivation of Planctomycetes and their phenomic and genomic characterization uncovers novel biology.</title>
        <authorList>
            <person name="Wiegand S."/>
            <person name="Jogler M."/>
            <person name="Boedeker C."/>
            <person name="Pinto D."/>
            <person name="Vollmers J."/>
            <person name="Rivas-Marin E."/>
            <person name="Kohn T."/>
            <person name="Peeters S.H."/>
            <person name="Heuer A."/>
            <person name="Rast P."/>
            <person name="Oberbeckmann S."/>
            <person name="Bunk B."/>
            <person name="Jeske O."/>
            <person name="Meyerdierks A."/>
            <person name="Storesund J.E."/>
            <person name="Kallscheuer N."/>
            <person name="Luecker S."/>
            <person name="Lage O.M."/>
            <person name="Pohl T."/>
            <person name="Merkel B.J."/>
            <person name="Hornburger P."/>
            <person name="Mueller R.-W."/>
            <person name="Bruemmer F."/>
            <person name="Labrenz M."/>
            <person name="Spormann A.M."/>
            <person name="Op Den Camp H."/>
            <person name="Overmann J."/>
            <person name="Amann R."/>
            <person name="Jetten M.S.M."/>
            <person name="Mascher T."/>
            <person name="Medema M.H."/>
            <person name="Devos D.P."/>
            <person name="Kaster A.-K."/>
            <person name="Ovreas L."/>
            <person name="Rohde M."/>
            <person name="Galperin M.Y."/>
            <person name="Jogler C."/>
        </authorList>
    </citation>
    <scope>NUCLEOTIDE SEQUENCE [LARGE SCALE GENOMIC DNA]</scope>
    <source>
        <strain evidence="5 6">KOR34</strain>
    </source>
</reference>
<dbReference type="Proteomes" id="UP000316714">
    <property type="component" value="Unassembled WGS sequence"/>
</dbReference>
<keyword evidence="1" id="KW-0813">Transport</keyword>
<dbReference type="CDD" id="cd03230">
    <property type="entry name" value="ABC_DR_subfamily_A"/>
    <property type="match status" value="1"/>
</dbReference>
<dbReference type="AlphaFoldDB" id="A0A5C5V159"/>
<dbReference type="SUPFAM" id="SSF52540">
    <property type="entry name" value="P-loop containing nucleoside triphosphate hydrolases"/>
    <property type="match status" value="1"/>
</dbReference>
<protein>
    <submittedName>
        <fullName evidence="5">Fluoroquinolones export ATP-binding protein/MT2762</fullName>
        <ecNumber evidence="5">3.6.3.-</ecNumber>
    </submittedName>
</protein>
<dbReference type="Pfam" id="PF00005">
    <property type="entry name" value="ABC_tran"/>
    <property type="match status" value="1"/>
</dbReference>
<dbReference type="InterPro" id="IPR003439">
    <property type="entry name" value="ABC_transporter-like_ATP-bd"/>
</dbReference>
<dbReference type="InterPro" id="IPR003593">
    <property type="entry name" value="AAA+_ATPase"/>
</dbReference>